<keyword evidence="1" id="KW-1133">Transmembrane helix</keyword>
<organism evidence="2 3">
    <name type="scientific">Eumeta variegata</name>
    <name type="common">Bagworm moth</name>
    <name type="synonym">Eumeta japonica</name>
    <dbReference type="NCBI Taxonomy" id="151549"/>
    <lineage>
        <taxon>Eukaryota</taxon>
        <taxon>Metazoa</taxon>
        <taxon>Ecdysozoa</taxon>
        <taxon>Arthropoda</taxon>
        <taxon>Hexapoda</taxon>
        <taxon>Insecta</taxon>
        <taxon>Pterygota</taxon>
        <taxon>Neoptera</taxon>
        <taxon>Endopterygota</taxon>
        <taxon>Lepidoptera</taxon>
        <taxon>Glossata</taxon>
        <taxon>Ditrysia</taxon>
        <taxon>Tineoidea</taxon>
        <taxon>Psychidae</taxon>
        <taxon>Oiketicinae</taxon>
        <taxon>Eumeta</taxon>
    </lineage>
</organism>
<protein>
    <submittedName>
        <fullName evidence="2">Uncharacterized protein</fullName>
    </submittedName>
</protein>
<keyword evidence="3" id="KW-1185">Reference proteome</keyword>
<sequence length="221" mass="25066">MHRSIERKKCKRLRDDETEESIKKVYKVKFCNSLHASQCIKPSVPEGCYRIDNDKGLQPPSTGAEVDYEGVYIIMGVPSFWPRGGKANRHIGNIQFPWGPAAPPRYARVYHDNATVARCLRVMLVPISVVRASINTSIVSGRAADKSRLRSCQGSSRPLHAERRERVLGTPLTLLFARIIFNTLCCILIHVRFYFGRTLDTTPSRSIATTEYLQYYYASVL</sequence>
<dbReference type="Proteomes" id="UP000299102">
    <property type="component" value="Unassembled WGS sequence"/>
</dbReference>
<dbReference type="EMBL" id="BGZK01000798">
    <property type="protein sequence ID" value="GBP60860.1"/>
    <property type="molecule type" value="Genomic_DNA"/>
</dbReference>
<accession>A0A4C1XCP9</accession>
<keyword evidence="1" id="KW-0812">Transmembrane</keyword>
<name>A0A4C1XCP9_EUMVA</name>
<dbReference type="AlphaFoldDB" id="A0A4C1XCP9"/>
<comment type="caution">
    <text evidence="2">The sequence shown here is derived from an EMBL/GenBank/DDBJ whole genome shotgun (WGS) entry which is preliminary data.</text>
</comment>
<proteinExistence type="predicted"/>
<keyword evidence="1" id="KW-0472">Membrane</keyword>
<feature type="transmembrane region" description="Helical" evidence="1">
    <location>
        <begin position="172"/>
        <end position="195"/>
    </location>
</feature>
<evidence type="ECO:0000313" key="2">
    <source>
        <dbReference type="EMBL" id="GBP60860.1"/>
    </source>
</evidence>
<evidence type="ECO:0000313" key="3">
    <source>
        <dbReference type="Proteomes" id="UP000299102"/>
    </source>
</evidence>
<evidence type="ECO:0000256" key="1">
    <source>
        <dbReference type="SAM" id="Phobius"/>
    </source>
</evidence>
<reference evidence="2 3" key="1">
    <citation type="journal article" date="2019" name="Commun. Biol.">
        <title>The bagworm genome reveals a unique fibroin gene that provides high tensile strength.</title>
        <authorList>
            <person name="Kono N."/>
            <person name="Nakamura H."/>
            <person name="Ohtoshi R."/>
            <person name="Tomita M."/>
            <person name="Numata K."/>
            <person name="Arakawa K."/>
        </authorList>
    </citation>
    <scope>NUCLEOTIDE SEQUENCE [LARGE SCALE GENOMIC DNA]</scope>
</reference>
<gene>
    <name evidence="2" type="ORF">EVAR_26758_1</name>
</gene>